<evidence type="ECO:0000256" key="6">
    <source>
        <dbReference type="ARBA" id="ARBA00013189"/>
    </source>
</evidence>
<dbReference type="AlphaFoldDB" id="A0AAD7YBL1"/>
<dbReference type="GO" id="GO:0003978">
    <property type="term" value="F:UDP-glucose 4-epimerase activity"/>
    <property type="evidence" value="ECO:0007669"/>
    <property type="project" value="UniProtKB-EC"/>
</dbReference>
<dbReference type="Pfam" id="PF01370">
    <property type="entry name" value="Epimerase"/>
    <property type="match status" value="2"/>
</dbReference>
<proteinExistence type="predicted"/>
<dbReference type="SUPFAM" id="SSF51735">
    <property type="entry name" value="NAD(P)-binding Rossmann-fold domains"/>
    <property type="match status" value="3"/>
</dbReference>
<comment type="catalytic activity">
    <reaction evidence="1">
        <text>UDP-N-acetyl-alpha-D-glucosamine = UDP-N-acetyl-alpha-D-galactosamine</text>
        <dbReference type="Rhea" id="RHEA:20517"/>
        <dbReference type="ChEBI" id="CHEBI:57705"/>
        <dbReference type="ChEBI" id="CHEBI:67138"/>
        <dbReference type="EC" id="5.1.3.7"/>
    </reaction>
</comment>
<evidence type="ECO:0000256" key="5">
    <source>
        <dbReference type="ARBA" id="ARBA00013175"/>
    </source>
</evidence>
<dbReference type="GO" id="GO:0033499">
    <property type="term" value="P:galactose catabolic process via UDP-galactose, Leloir pathway"/>
    <property type="evidence" value="ECO:0007669"/>
    <property type="project" value="TreeGrafter"/>
</dbReference>
<dbReference type="Gene3D" id="3.40.50.720">
    <property type="entry name" value="NAD(P)-binding Rossmann-like Domain"/>
    <property type="match status" value="3"/>
</dbReference>
<gene>
    <name evidence="12" type="ORF">PYW07_009468</name>
</gene>
<dbReference type="EC" id="5.1.3.7" evidence="5"/>
<comment type="pathway">
    <text evidence="4">Carbohydrate metabolism; galactose metabolism.</text>
</comment>
<organism evidence="12 13">
    <name type="scientific">Mythimna separata</name>
    <name type="common">Oriental armyworm</name>
    <name type="synonym">Pseudaletia separata</name>
    <dbReference type="NCBI Taxonomy" id="271217"/>
    <lineage>
        <taxon>Eukaryota</taxon>
        <taxon>Metazoa</taxon>
        <taxon>Ecdysozoa</taxon>
        <taxon>Arthropoda</taxon>
        <taxon>Hexapoda</taxon>
        <taxon>Insecta</taxon>
        <taxon>Pterygota</taxon>
        <taxon>Neoptera</taxon>
        <taxon>Endopterygota</taxon>
        <taxon>Lepidoptera</taxon>
        <taxon>Glossata</taxon>
        <taxon>Ditrysia</taxon>
        <taxon>Noctuoidea</taxon>
        <taxon>Noctuidae</taxon>
        <taxon>Noctuinae</taxon>
        <taxon>Hadenini</taxon>
        <taxon>Mythimna</taxon>
    </lineage>
</organism>
<dbReference type="InterPro" id="IPR005886">
    <property type="entry name" value="UDP_G4E"/>
</dbReference>
<dbReference type="InterPro" id="IPR001509">
    <property type="entry name" value="Epimerase_deHydtase"/>
</dbReference>
<dbReference type="NCBIfam" id="TIGR01179">
    <property type="entry name" value="galE"/>
    <property type="match status" value="1"/>
</dbReference>
<evidence type="ECO:0000256" key="10">
    <source>
        <dbReference type="ARBA" id="ARBA00031827"/>
    </source>
</evidence>
<dbReference type="GO" id="GO:0003974">
    <property type="term" value="F:UDP-N-acetylglucosamine 4-epimerase activity"/>
    <property type="evidence" value="ECO:0007669"/>
    <property type="project" value="UniProtKB-EC"/>
</dbReference>
<comment type="catalytic activity">
    <reaction evidence="2">
        <text>UDP-alpha-D-glucose = UDP-alpha-D-galactose</text>
        <dbReference type="Rhea" id="RHEA:22168"/>
        <dbReference type="ChEBI" id="CHEBI:58885"/>
        <dbReference type="ChEBI" id="CHEBI:66914"/>
        <dbReference type="EC" id="5.1.3.2"/>
    </reaction>
</comment>
<dbReference type="PANTHER" id="PTHR43725">
    <property type="entry name" value="UDP-GLUCOSE 4-EPIMERASE"/>
    <property type="match status" value="1"/>
</dbReference>
<evidence type="ECO:0000256" key="7">
    <source>
        <dbReference type="ARBA" id="ARBA00023027"/>
    </source>
</evidence>
<evidence type="ECO:0000256" key="3">
    <source>
        <dbReference type="ARBA" id="ARBA00001911"/>
    </source>
</evidence>
<dbReference type="InterPro" id="IPR036291">
    <property type="entry name" value="NAD(P)-bd_dom_sf"/>
</dbReference>
<comment type="caution">
    <text evidence="12">The sequence shown here is derived from an EMBL/GenBank/DDBJ whole genome shotgun (WGS) entry which is preliminary data.</text>
</comment>
<feature type="domain" description="NAD-dependent epimerase/dehydratase" evidence="11">
    <location>
        <begin position="242"/>
        <end position="375"/>
    </location>
</feature>
<keyword evidence="7" id="KW-0520">NAD</keyword>
<keyword evidence="8" id="KW-0119">Carbohydrate metabolism</keyword>
<evidence type="ECO:0000256" key="1">
    <source>
        <dbReference type="ARBA" id="ARBA00000014"/>
    </source>
</evidence>
<evidence type="ECO:0000256" key="8">
    <source>
        <dbReference type="ARBA" id="ARBA00023144"/>
    </source>
</evidence>
<comment type="cofactor">
    <cofactor evidence="3">
        <name>NAD(+)</name>
        <dbReference type="ChEBI" id="CHEBI:57540"/>
    </cofactor>
</comment>
<dbReference type="Gene3D" id="3.90.25.10">
    <property type="entry name" value="UDP-galactose 4-epimerase, domain 1"/>
    <property type="match status" value="1"/>
</dbReference>
<dbReference type="PANTHER" id="PTHR43725:SF47">
    <property type="entry name" value="UDP-GLUCOSE 4-EPIMERASE"/>
    <property type="match status" value="1"/>
</dbReference>
<dbReference type="EC" id="5.1.3.2" evidence="6"/>
<evidence type="ECO:0000256" key="2">
    <source>
        <dbReference type="ARBA" id="ARBA00000083"/>
    </source>
</evidence>
<evidence type="ECO:0000256" key="9">
    <source>
        <dbReference type="ARBA" id="ARBA00023235"/>
    </source>
</evidence>
<dbReference type="GO" id="GO:0005829">
    <property type="term" value="C:cytosol"/>
    <property type="evidence" value="ECO:0007669"/>
    <property type="project" value="TreeGrafter"/>
</dbReference>
<evidence type="ECO:0000313" key="12">
    <source>
        <dbReference type="EMBL" id="KAJ8710102.1"/>
    </source>
</evidence>
<keyword evidence="13" id="KW-1185">Reference proteome</keyword>
<dbReference type="CDD" id="cd05247">
    <property type="entry name" value="UDP_G4E_1_SDR_e"/>
    <property type="match status" value="1"/>
</dbReference>
<sequence>MKPAENGVTMTSAILVTGGAGYVGSHTVTSLLEKQSDRPDFDIVVVDNLSNAYKAEGQKKPEPLRIIEELTNKTIHFYELDIRDREGLSRVFERHNIECVIHFAALKAVGESVEKPLEYYQANITGTCTLLEVMRKYGVYKLVYSSSCTVYGEPERLPIDEGHDTGRGLTSPYGKSKYFCEEIMKDLCTSDQLVYSSSCTVYGEPERLPIDEGHDTGRGLTSPYGKSKYFCEEIMKDLCTSDQLVYSSSCTVYGEPERLPIDEGHDTGRGLTSPYGKSKYFCEEIMKDLCTSDQKWKVISLRYFNPVGAHHSGRIGEDPAGIPNNLMPFIAQVAVGRLQELLVFGNDYPTVDGTGVRDYIHVEDLADGHVKAVKLFQQPGFSGFHAVNLGTGTGYSVLQMIAAFQVASGREVPYRIVGRRAGDIASNYADVALSHRLLAWRATRTLEDMCADTWRWQSNNPQGFKTS</sequence>
<reference evidence="12" key="1">
    <citation type="submission" date="2023-03" db="EMBL/GenBank/DDBJ databases">
        <title>Chromosome-level genomes of two armyworms, Mythimna separata and Mythimna loreyi, provide insights into the biosynthesis and reception of sex pheromones.</title>
        <authorList>
            <person name="Zhao H."/>
        </authorList>
    </citation>
    <scope>NUCLEOTIDE SEQUENCE</scope>
    <source>
        <strain evidence="12">BeijingLab</strain>
        <tissue evidence="12">Pupa</tissue>
    </source>
</reference>
<evidence type="ECO:0000256" key="4">
    <source>
        <dbReference type="ARBA" id="ARBA00004947"/>
    </source>
</evidence>
<keyword evidence="8" id="KW-0299">Galactose metabolism</keyword>
<keyword evidence="9" id="KW-0413">Isomerase</keyword>
<evidence type="ECO:0000313" key="13">
    <source>
        <dbReference type="Proteomes" id="UP001231518"/>
    </source>
</evidence>
<dbReference type="EMBL" id="JARGEI010000023">
    <property type="protein sequence ID" value="KAJ8710102.1"/>
    <property type="molecule type" value="Genomic_DNA"/>
</dbReference>
<protein>
    <recommendedName>
        <fullName evidence="10">UDP-N-acetylglucosamine 4-epimerase</fullName>
        <ecNumber evidence="6">5.1.3.2</ecNumber>
        <ecNumber evidence="5">5.1.3.7</ecNumber>
    </recommendedName>
</protein>
<name>A0AAD7YBL1_MYTSE</name>
<evidence type="ECO:0000259" key="11">
    <source>
        <dbReference type="Pfam" id="PF01370"/>
    </source>
</evidence>
<accession>A0AAD7YBL1</accession>
<dbReference type="Proteomes" id="UP001231518">
    <property type="component" value="Chromosome 23"/>
</dbReference>
<feature type="domain" description="NAD-dependent epimerase/dehydratase" evidence="11">
    <location>
        <begin position="14"/>
        <end position="188"/>
    </location>
</feature>